<protein>
    <recommendedName>
        <fullName evidence="5">Extracellular membrane protein CFEM domain-containing protein</fullName>
    </recommendedName>
</protein>
<feature type="signal peptide" evidence="2">
    <location>
        <begin position="1"/>
        <end position="18"/>
    </location>
</feature>
<dbReference type="Proteomes" id="UP001175000">
    <property type="component" value="Unassembled WGS sequence"/>
</dbReference>
<organism evidence="3 4">
    <name type="scientific">Immersiella caudata</name>
    <dbReference type="NCBI Taxonomy" id="314043"/>
    <lineage>
        <taxon>Eukaryota</taxon>
        <taxon>Fungi</taxon>
        <taxon>Dikarya</taxon>
        <taxon>Ascomycota</taxon>
        <taxon>Pezizomycotina</taxon>
        <taxon>Sordariomycetes</taxon>
        <taxon>Sordariomycetidae</taxon>
        <taxon>Sordariales</taxon>
        <taxon>Lasiosphaeriaceae</taxon>
        <taxon>Immersiella</taxon>
    </lineage>
</organism>
<feature type="compositionally biased region" description="Low complexity" evidence="1">
    <location>
        <begin position="97"/>
        <end position="106"/>
    </location>
</feature>
<reference evidence="3" key="1">
    <citation type="submission" date="2023-06" db="EMBL/GenBank/DDBJ databases">
        <title>Genome-scale phylogeny and comparative genomics of the fungal order Sordariales.</title>
        <authorList>
            <consortium name="Lawrence Berkeley National Laboratory"/>
            <person name="Hensen N."/>
            <person name="Bonometti L."/>
            <person name="Westerberg I."/>
            <person name="Brannstrom I.O."/>
            <person name="Guillou S."/>
            <person name="Cros-Aarteil S."/>
            <person name="Calhoun S."/>
            <person name="Haridas S."/>
            <person name="Kuo A."/>
            <person name="Mondo S."/>
            <person name="Pangilinan J."/>
            <person name="Riley R."/>
            <person name="Labutti K."/>
            <person name="Andreopoulos B."/>
            <person name="Lipzen A."/>
            <person name="Chen C."/>
            <person name="Yanf M."/>
            <person name="Daum C."/>
            <person name="Ng V."/>
            <person name="Clum A."/>
            <person name="Steindorff A."/>
            <person name="Ohm R."/>
            <person name="Martin F."/>
            <person name="Silar P."/>
            <person name="Natvig D."/>
            <person name="Lalanne C."/>
            <person name="Gautier V."/>
            <person name="Ament-Velasquez S.L."/>
            <person name="Kruys A."/>
            <person name="Hutchinson M.I."/>
            <person name="Powell A.J."/>
            <person name="Barry K."/>
            <person name="Miller A.N."/>
            <person name="Grigoriev I.V."/>
            <person name="Debuchy R."/>
            <person name="Gladieux P."/>
            <person name="Thoren M.H."/>
            <person name="Johannesson H."/>
        </authorList>
    </citation>
    <scope>NUCLEOTIDE SEQUENCE</scope>
    <source>
        <strain evidence="3">CBS 606.72</strain>
    </source>
</reference>
<evidence type="ECO:0000313" key="4">
    <source>
        <dbReference type="Proteomes" id="UP001175000"/>
    </source>
</evidence>
<keyword evidence="4" id="KW-1185">Reference proteome</keyword>
<gene>
    <name evidence="3" type="ORF">B0T14DRAFT_501322</name>
</gene>
<dbReference type="AlphaFoldDB" id="A0AA40CAK6"/>
<accession>A0AA40CAK6</accession>
<sequence length="158" mass="15454">MHLSPSLILATLLASALAQTIPNPPCIEDCIDKNLNSSHCDGGETGEALAQCTCASHFAGTRRFDCVKTCSKEDQAIYAGKLPALCREQLLPGITAVTTGSGSPTTTGGGGGGAATTTTTTTGGGGAAQTSNPAAAVRVGGVEGVVALGGLVGGLLLL</sequence>
<comment type="caution">
    <text evidence="3">The sequence shown here is derived from an EMBL/GenBank/DDBJ whole genome shotgun (WGS) entry which is preliminary data.</text>
</comment>
<dbReference type="EMBL" id="JAULSU010000001">
    <property type="protein sequence ID" value="KAK0631222.1"/>
    <property type="molecule type" value="Genomic_DNA"/>
</dbReference>
<feature type="region of interest" description="Disordered" evidence="1">
    <location>
        <begin position="97"/>
        <end position="131"/>
    </location>
</feature>
<evidence type="ECO:0000256" key="2">
    <source>
        <dbReference type="SAM" id="SignalP"/>
    </source>
</evidence>
<keyword evidence="2" id="KW-0732">Signal</keyword>
<name>A0AA40CAK6_9PEZI</name>
<evidence type="ECO:0000313" key="3">
    <source>
        <dbReference type="EMBL" id="KAK0631222.1"/>
    </source>
</evidence>
<feature type="chain" id="PRO_5041367770" description="Extracellular membrane protein CFEM domain-containing protein" evidence="2">
    <location>
        <begin position="19"/>
        <end position="158"/>
    </location>
</feature>
<evidence type="ECO:0000256" key="1">
    <source>
        <dbReference type="SAM" id="MobiDB-lite"/>
    </source>
</evidence>
<evidence type="ECO:0008006" key="5">
    <source>
        <dbReference type="Google" id="ProtNLM"/>
    </source>
</evidence>
<proteinExistence type="predicted"/>